<dbReference type="InterPro" id="IPR002187">
    <property type="entry name" value="N-reg_PII"/>
</dbReference>
<evidence type="ECO:0000313" key="2">
    <source>
        <dbReference type="Proteomes" id="UP000319004"/>
    </source>
</evidence>
<dbReference type="InterPro" id="IPR015867">
    <property type="entry name" value="N-reg_PII/ATP_PRibTrfase_C"/>
</dbReference>
<accession>A0A518HUN9</accession>
<dbReference type="PROSITE" id="PS51343">
    <property type="entry name" value="PII_GLNB_DOM"/>
    <property type="match status" value="1"/>
</dbReference>
<dbReference type="SMART" id="SM00938">
    <property type="entry name" value="P-II"/>
    <property type="match status" value="1"/>
</dbReference>
<dbReference type="AlphaFoldDB" id="A0A518HUN9"/>
<dbReference type="OrthoDB" id="9802729at2"/>
<dbReference type="GO" id="GO:0005524">
    <property type="term" value="F:ATP binding"/>
    <property type="evidence" value="ECO:0007669"/>
    <property type="project" value="TreeGrafter"/>
</dbReference>
<dbReference type="PANTHER" id="PTHR30115">
    <property type="entry name" value="NITROGEN REGULATORY PROTEIN P-II"/>
    <property type="match status" value="1"/>
</dbReference>
<dbReference type="PANTHER" id="PTHR30115:SF11">
    <property type="entry name" value="NITROGEN REGULATORY PROTEIN P-II HOMOLOG"/>
    <property type="match status" value="1"/>
</dbReference>
<dbReference type="PRINTS" id="PR00340">
    <property type="entry name" value="PIIGLNB"/>
</dbReference>
<dbReference type="EMBL" id="CP037423">
    <property type="protein sequence ID" value="QDV44572.1"/>
    <property type="molecule type" value="Genomic_DNA"/>
</dbReference>
<dbReference type="KEGG" id="snep:Enr13x_44390"/>
<dbReference type="RefSeq" id="WP_145388888.1">
    <property type="nucleotide sequence ID" value="NZ_CP037423.1"/>
</dbReference>
<dbReference type="Pfam" id="PF00543">
    <property type="entry name" value="P-II"/>
    <property type="match status" value="1"/>
</dbReference>
<dbReference type="Gene3D" id="3.30.70.120">
    <property type="match status" value="1"/>
</dbReference>
<name>A0A518HUN9_9BACT</name>
<dbReference type="Proteomes" id="UP000319004">
    <property type="component" value="Chromosome"/>
</dbReference>
<evidence type="ECO:0000313" key="1">
    <source>
        <dbReference type="EMBL" id="QDV44572.1"/>
    </source>
</evidence>
<dbReference type="InterPro" id="IPR011322">
    <property type="entry name" value="N-reg_PII-like_a/b"/>
</dbReference>
<keyword evidence="2" id="KW-1185">Reference proteome</keyword>
<dbReference type="GO" id="GO:0005829">
    <property type="term" value="C:cytosol"/>
    <property type="evidence" value="ECO:0007669"/>
    <property type="project" value="TreeGrafter"/>
</dbReference>
<reference evidence="1 2" key="1">
    <citation type="submission" date="2019-03" db="EMBL/GenBank/DDBJ databases">
        <title>Deep-cultivation of Planctomycetes and their phenomic and genomic characterization uncovers novel biology.</title>
        <authorList>
            <person name="Wiegand S."/>
            <person name="Jogler M."/>
            <person name="Boedeker C."/>
            <person name="Pinto D."/>
            <person name="Vollmers J."/>
            <person name="Rivas-Marin E."/>
            <person name="Kohn T."/>
            <person name="Peeters S.H."/>
            <person name="Heuer A."/>
            <person name="Rast P."/>
            <person name="Oberbeckmann S."/>
            <person name="Bunk B."/>
            <person name="Jeske O."/>
            <person name="Meyerdierks A."/>
            <person name="Storesund J.E."/>
            <person name="Kallscheuer N."/>
            <person name="Luecker S."/>
            <person name="Lage O.M."/>
            <person name="Pohl T."/>
            <person name="Merkel B.J."/>
            <person name="Hornburger P."/>
            <person name="Mueller R.-W."/>
            <person name="Bruemmer F."/>
            <person name="Labrenz M."/>
            <person name="Spormann A.M."/>
            <person name="Op den Camp H."/>
            <person name="Overmann J."/>
            <person name="Amann R."/>
            <person name="Jetten M.S.M."/>
            <person name="Mascher T."/>
            <person name="Medema M.H."/>
            <person name="Devos D.P."/>
            <person name="Kaster A.-K."/>
            <person name="Ovreas L."/>
            <person name="Rohde M."/>
            <person name="Galperin M.Y."/>
            <person name="Jogler C."/>
        </authorList>
    </citation>
    <scope>NUCLEOTIDE SEQUENCE [LARGE SCALE GENOMIC DNA]</scope>
    <source>
        <strain evidence="1 2">Enr13</strain>
    </source>
</reference>
<sequence length="100" mass="11490">MRQIIAVVRPHLAERVLETLKRAPLEALTVSEVKGYGRQKSYLDEYQETEFSEAFLPKVEITMWVDDSRYEETLEKVVTAARSGRIGDGKVFTLPVEVFQ</sequence>
<protein>
    <submittedName>
        <fullName evidence="1">Nitrogen regulatory protein P-II</fullName>
    </submittedName>
</protein>
<dbReference type="GO" id="GO:0006808">
    <property type="term" value="P:regulation of nitrogen utilization"/>
    <property type="evidence" value="ECO:0007669"/>
    <property type="project" value="InterPro"/>
</dbReference>
<dbReference type="GO" id="GO:0030234">
    <property type="term" value="F:enzyme regulator activity"/>
    <property type="evidence" value="ECO:0007669"/>
    <property type="project" value="InterPro"/>
</dbReference>
<gene>
    <name evidence="1" type="primary">glnB_1</name>
    <name evidence="1" type="ORF">Enr13x_44390</name>
</gene>
<organism evidence="1 2">
    <name type="scientific">Stieleria neptunia</name>
    <dbReference type="NCBI Taxonomy" id="2527979"/>
    <lineage>
        <taxon>Bacteria</taxon>
        <taxon>Pseudomonadati</taxon>
        <taxon>Planctomycetota</taxon>
        <taxon>Planctomycetia</taxon>
        <taxon>Pirellulales</taxon>
        <taxon>Pirellulaceae</taxon>
        <taxon>Stieleria</taxon>
    </lineage>
</organism>
<dbReference type="SUPFAM" id="SSF54913">
    <property type="entry name" value="GlnB-like"/>
    <property type="match status" value="1"/>
</dbReference>
<proteinExistence type="predicted"/>